<evidence type="ECO:0000256" key="5">
    <source>
        <dbReference type="ARBA" id="ARBA00022490"/>
    </source>
</evidence>
<gene>
    <name evidence="11" type="ORF">TeGR_g12777</name>
</gene>
<dbReference type="InterPro" id="IPR038888">
    <property type="entry name" value="CFAP36"/>
</dbReference>
<dbReference type="EMBL" id="BRYB01001368">
    <property type="protein sequence ID" value="GMI24104.1"/>
    <property type="molecule type" value="Genomic_DNA"/>
</dbReference>
<feature type="domain" description="BART" evidence="10">
    <location>
        <begin position="39"/>
        <end position="149"/>
    </location>
</feature>
<name>A0ABQ6MDK6_9STRA</name>
<accession>A0ABQ6MDK6</accession>
<evidence type="ECO:0000256" key="3">
    <source>
        <dbReference type="ARBA" id="ARBA00007460"/>
    </source>
</evidence>
<evidence type="ECO:0000256" key="6">
    <source>
        <dbReference type="ARBA" id="ARBA00023054"/>
    </source>
</evidence>
<evidence type="ECO:0000256" key="1">
    <source>
        <dbReference type="ARBA" id="ARBA00004138"/>
    </source>
</evidence>
<dbReference type="InterPro" id="IPR023379">
    <property type="entry name" value="BART_dom"/>
</dbReference>
<dbReference type="PANTHER" id="PTHR21532">
    <property type="entry name" value="PHOSPHODIESTERASE HL"/>
    <property type="match status" value="1"/>
</dbReference>
<protein>
    <recommendedName>
        <fullName evidence="4">Cilia- and flagella-associated protein 36</fullName>
    </recommendedName>
    <alternativeName>
        <fullName evidence="9">Coiled-coil domain-containing protein 104</fullName>
    </alternativeName>
</protein>
<keyword evidence="7" id="KW-0969">Cilium</keyword>
<comment type="caution">
    <text evidence="11">The sequence shown here is derived from an EMBL/GenBank/DDBJ whole genome shotgun (WGS) entry which is preliminary data.</text>
</comment>
<keyword evidence="8" id="KW-0966">Cell projection</keyword>
<evidence type="ECO:0000256" key="7">
    <source>
        <dbReference type="ARBA" id="ARBA00023069"/>
    </source>
</evidence>
<reference evidence="11 12" key="1">
    <citation type="journal article" date="2023" name="Commun. Biol.">
        <title>Genome analysis of Parmales, the sister group of diatoms, reveals the evolutionary specialization of diatoms from phago-mixotrophs to photoautotrophs.</title>
        <authorList>
            <person name="Ban H."/>
            <person name="Sato S."/>
            <person name="Yoshikawa S."/>
            <person name="Yamada K."/>
            <person name="Nakamura Y."/>
            <person name="Ichinomiya M."/>
            <person name="Sato N."/>
            <person name="Blanc-Mathieu R."/>
            <person name="Endo H."/>
            <person name="Kuwata A."/>
            <person name="Ogata H."/>
        </authorList>
    </citation>
    <scope>NUCLEOTIDE SEQUENCE [LARGE SCALE GENOMIC DNA]</scope>
</reference>
<comment type="similarity">
    <text evidence="3">Belongs to the CFAP36 family.</text>
</comment>
<keyword evidence="12" id="KW-1185">Reference proteome</keyword>
<evidence type="ECO:0000313" key="11">
    <source>
        <dbReference type="EMBL" id="GMI24104.1"/>
    </source>
</evidence>
<dbReference type="Pfam" id="PF11527">
    <property type="entry name" value="ARL2_Bind_BART"/>
    <property type="match status" value="1"/>
</dbReference>
<comment type="subcellular location">
    <subcellularLocation>
        <location evidence="1">Cell projection</location>
        <location evidence="1">Cilium</location>
    </subcellularLocation>
    <subcellularLocation>
        <location evidence="2">Cytoplasm</location>
    </subcellularLocation>
</comment>
<dbReference type="PANTHER" id="PTHR21532:SF0">
    <property type="entry name" value="CILIA- AND FLAGELLA-ASSOCIATED PROTEIN 36"/>
    <property type="match status" value="1"/>
</dbReference>
<dbReference type="Gene3D" id="1.20.1520.10">
    <property type="entry name" value="ADP-ribosylation factor-like 2-binding protein, domain"/>
    <property type="match status" value="1"/>
</dbReference>
<evidence type="ECO:0000256" key="2">
    <source>
        <dbReference type="ARBA" id="ARBA00004496"/>
    </source>
</evidence>
<evidence type="ECO:0000256" key="4">
    <source>
        <dbReference type="ARBA" id="ARBA00021815"/>
    </source>
</evidence>
<evidence type="ECO:0000256" key="9">
    <source>
        <dbReference type="ARBA" id="ARBA00031593"/>
    </source>
</evidence>
<dbReference type="Proteomes" id="UP001165060">
    <property type="component" value="Unassembled WGS sequence"/>
</dbReference>
<proteinExistence type="inferred from homology"/>
<keyword evidence="5" id="KW-0963">Cytoplasm</keyword>
<evidence type="ECO:0000259" key="10">
    <source>
        <dbReference type="Pfam" id="PF11527"/>
    </source>
</evidence>
<keyword evidence="6" id="KW-0175">Coiled coil</keyword>
<organism evidence="11 12">
    <name type="scientific">Tetraparma gracilis</name>
    <dbReference type="NCBI Taxonomy" id="2962635"/>
    <lineage>
        <taxon>Eukaryota</taxon>
        <taxon>Sar</taxon>
        <taxon>Stramenopiles</taxon>
        <taxon>Ochrophyta</taxon>
        <taxon>Bolidophyceae</taxon>
        <taxon>Parmales</taxon>
        <taxon>Triparmaceae</taxon>
        <taxon>Tetraparma</taxon>
    </lineage>
</organism>
<sequence length="155" mass="17902">MSDEAKEETKSGPEEEVWGDAELGAVLREAASQWGRETGYKKALEAWVDEKCADFEEAVGKDVGDVEHKMEYQELHNEYLAIFESQITRFVKKQDYTAEDFFTECRASLDDYGCALFEEHEEKWFVEALMNATEYMTWFAMMVEAANEKFGGSRK</sequence>
<dbReference type="InterPro" id="IPR042541">
    <property type="entry name" value="BART_sf"/>
</dbReference>
<evidence type="ECO:0000256" key="8">
    <source>
        <dbReference type="ARBA" id="ARBA00023273"/>
    </source>
</evidence>
<evidence type="ECO:0000313" key="12">
    <source>
        <dbReference type="Proteomes" id="UP001165060"/>
    </source>
</evidence>